<feature type="domain" description="EthD" evidence="1">
    <location>
        <begin position="23"/>
        <end position="93"/>
    </location>
</feature>
<sequence length="104" mass="11531">MSNDSTVTLYVTYGGAPGARFDRAYYVDLHLPLVMRHWAQYGLTSVAAFFPAMEQPGTLAICECRFRDDAAVDNAFASPEAAEVMADLPRFTDIAPRRLRAMPL</sequence>
<dbReference type="Proteomes" id="UP000054903">
    <property type="component" value="Unassembled WGS sequence"/>
</dbReference>
<organism evidence="2 3">
    <name type="scientific">Caballeronia fortuita</name>
    <dbReference type="NCBI Taxonomy" id="1777138"/>
    <lineage>
        <taxon>Bacteria</taxon>
        <taxon>Pseudomonadati</taxon>
        <taxon>Pseudomonadota</taxon>
        <taxon>Betaproteobacteria</taxon>
        <taxon>Burkholderiales</taxon>
        <taxon>Burkholderiaceae</taxon>
        <taxon>Caballeronia</taxon>
    </lineage>
</organism>
<dbReference type="STRING" id="1777138.AWB77_06125"/>
<protein>
    <submittedName>
        <fullName evidence="2">Ethyl tert-butyl ether degradation EthD</fullName>
    </submittedName>
</protein>
<dbReference type="SUPFAM" id="SSF54909">
    <property type="entry name" value="Dimeric alpha+beta barrel"/>
    <property type="match status" value="1"/>
</dbReference>
<accession>A0A158E0K8</accession>
<evidence type="ECO:0000313" key="2">
    <source>
        <dbReference type="EMBL" id="SAL00382.1"/>
    </source>
</evidence>
<dbReference type="GO" id="GO:0016491">
    <property type="term" value="F:oxidoreductase activity"/>
    <property type="evidence" value="ECO:0007669"/>
    <property type="project" value="InterPro"/>
</dbReference>
<dbReference type="PANTHER" id="PTHR40260:SF2">
    <property type="entry name" value="BLR8190 PROTEIN"/>
    <property type="match status" value="1"/>
</dbReference>
<gene>
    <name evidence="2" type="ORF">AWB77_06125</name>
</gene>
<dbReference type="EMBL" id="FCNX02000021">
    <property type="protein sequence ID" value="SAL00382.1"/>
    <property type="molecule type" value="Genomic_DNA"/>
</dbReference>
<dbReference type="Gene3D" id="3.30.70.100">
    <property type="match status" value="1"/>
</dbReference>
<dbReference type="OrthoDB" id="5343971at2"/>
<dbReference type="RefSeq" id="WP_061138154.1">
    <property type="nucleotide sequence ID" value="NZ_FCNX02000021.1"/>
</dbReference>
<dbReference type="InterPro" id="IPR011008">
    <property type="entry name" value="Dimeric_a/b-barrel"/>
</dbReference>
<dbReference type="NCBIfam" id="TIGR02118">
    <property type="entry name" value="EthD family reductase"/>
    <property type="match status" value="1"/>
</dbReference>
<dbReference type="Pfam" id="PF07110">
    <property type="entry name" value="EthD"/>
    <property type="match status" value="1"/>
</dbReference>
<evidence type="ECO:0000313" key="3">
    <source>
        <dbReference type="Proteomes" id="UP000054903"/>
    </source>
</evidence>
<proteinExistence type="predicted"/>
<dbReference type="PANTHER" id="PTHR40260">
    <property type="entry name" value="BLR8190 PROTEIN"/>
    <property type="match status" value="1"/>
</dbReference>
<dbReference type="InterPro" id="IPR009799">
    <property type="entry name" value="EthD_dom"/>
</dbReference>
<dbReference type="AlphaFoldDB" id="A0A158E0K8"/>
<reference evidence="2" key="1">
    <citation type="submission" date="2016-01" db="EMBL/GenBank/DDBJ databases">
        <authorList>
            <person name="Peeters C."/>
        </authorList>
    </citation>
    <scope>NUCLEOTIDE SEQUENCE</scope>
    <source>
        <strain evidence="2">LMG 29320</strain>
    </source>
</reference>
<name>A0A158E0K8_9BURK</name>
<comment type="caution">
    <text evidence="2">The sequence shown here is derived from an EMBL/GenBank/DDBJ whole genome shotgun (WGS) entry which is preliminary data.</text>
</comment>
<keyword evidence="3" id="KW-1185">Reference proteome</keyword>
<evidence type="ECO:0000259" key="1">
    <source>
        <dbReference type="Pfam" id="PF07110"/>
    </source>
</evidence>